<dbReference type="Pfam" id="PF13193">
    <property type="entry name" value="AMP-binding_C"/>
    <property type="match status" value="1"/>
</dbReference>
<dbReference type="InterPro" id="IPR045851">
    <property type="entry name" value="AMP-bd_C_sf"/>
</dbReference>
<dbReference type="InterPro" id="IPR036736">
    <property type="entry name" value="ACP-like_sf"/>
</dbReference>
<feature type="chain" id="PRO_5012299722" evidence="5">
    <location>
        <begin position="27"/>
        <end position="971"/>
    </location>
</feature>
<dbReference type="PROSITE" id="PS00098">
    <property type="entry name" value="THIOLASE_1"/>
    <property type="match status" value="1"/>
</dbReference>
<dbReference type="PROSITE" id="PS50075">
    <property type="entry name" value="CARRIER"/>
    <property type="match status" value="1"/>
</dbReference>
<evidence type="ECO:0000256" key="3">
    <source>
        <dbReference type="ARBA" id="ARBA00022679"/>
    </source>
</evidence>
<evidence type="ECO:0000256" key="5">
    <source>
        <dbReference type="SAM" id="SignalP"/>
    </source>
</evidence>
<dbReference type="InterPro" id="IPR014031">
    <property type="entry name" value="Ketoacyl_synth_C"/>
</dbReference>
<accession>A0A1Q9CLZ0</accession>
<dbReference type="AlphaFoldDB" id="A0A1Q9CLZ0"/>
<dbReference type="Pfam" id="PF00550">
    <property type="entry name" value="PP-binding"/>
    <property type="match status" value="1"/>
</dbReference>
<evidence type="ECO:0000313" key="8">
    <source>
        <dbReference type="EMBL" id="OLP83938.1"/>
    </source>
</evidence>
<dbReference type="PROSITE" id="PS00606">
    <property type="entry name" value="KS3_1"/>
    <property type="match status" value="1"/>
</dbReference>
<comment type="caution">
    <text evidence="8">The sequence shown here is derived from an EMBL/GenBank/DDBJ whole genome shotgun (WGS) entry which is preliminary data.</text>
</comment>
<dbReference type="GO" id="GO:0004312">
    <property type="term" value="F:fatty acid synthase activity"/>
    <property type="evidence" value="ECO:0007669"/>
    <property type="project" value="TreeGrafter"/>
</dbReference>
<dbReference type="GO" id="GO:0004315">
    <property type="term" value="F:3-oxoacyl-[acyl-carrier-protein] synthase activity"/>
    <property type="evidence" value="ECO:0007669"/>
    <property type="project" value="InterPro"/>
</dbReference>
<evidence type="ECO:0000259" key="6">
    <source>
        <dbReference type="PROSITE" id="PS50075"/>
    </source>
</evidence>
<dbReference type="InterPro" id="IPR014030">
    <property type="entry name" value="Ketoacyl_synth_N"/>
</dbReference>
<feature type="domain" description="Ketosynthase family 3 (KS3)" evidence="7">
    <location>
        <begin position="458"/>
        <end position="945"/>
    </location>
</feature>
<name>A0A1Q9CLZ0_SYMMI</name>
<protein>
    <submittedName>
        <fullName evidence="8">Polyketide synthase PksN</fullName>
    </submittedName>
</protein>
<dbReference type="Gene3D" id="3.40.50.12780">
    <property type="entry name" value="N-terminal domain of ligase-like"/>
    <property type="match status" value="1"/>
</dbReference>
<dbReference type="SUPFAM" id="SSF47336">
    <property type="entry name" value="ACP-like"/>
    <property type="match status" value="1"/>
</dbReference>
<dbReference type="InterPro" id="IPR009081">
    <property type="entry name" value="PP-bd_ACP"/>
</dbReference>
<dbReference type="PANTHER" id="PTHR43775">
    <property type="entry name" value="FATTY ACID SYNTHASE"/>
    <property type="match status" value="1"/>
</dbReference>
<evidence type="ECO:0000256" key="1">
    <source>
        <dbReference type="ARBA" id="ARBA00022450"/>
    </source>
</evidence>
<keyword evidence="1" id="KW-0596">Phosphopantetheine</keyword>
<dbReference type="EMBL" id="LSRX01001080">
    <property type="protein sequence ID" value="OLP83938.1"/>
    <property type="molecule type" value="Genomic_DNA"/>
</dbReference>
<dbReference type="InterPro" id="IPR025110">
    <property type="entry name" value="AMP-bd_C"/>
</dbReference>
<dbReference type="Gene3D" id="3.30.300.30">
    <property type="match status" value="1"/>
</dbReference>
<keyword evidence="5" id="KW-0732">Signal</keyword>
<dbReference type="PANTHER" id="PTHR43775:SF37">
    <property type="entry name" value="SI:DKEY-61P9.11"/>
    <property type="match status" value="1"/>
</dbReference>
<dbReference type="InterPro" id="IPR000873">
    <property type="entry name" value="AMP-dep_synth/lig_dom"/>
</dbReference>
<dbReference type="CDD" id="cd00833">
    <property type="entry name" value="PKS"/>
    <property type="match status" value="1"/>
</dbReference>
<dbReference type="SUPFAM" id="SSF53901">
    <property type="entry name" value="Thiolase-like"/>
    <property type="match status" value="1"/>
</dbReference>
<gene>
    <name evidence="8" type="primary">pksN</name>
    <name evidence="8" type="ORF">AK812_SmicGene35242</name>
</gene>
<evidence type="ECO:0000313" key="9">
    <source>
        <dbReference type="Proteomes" id="UP000186817"/>
    </source>
</evidence>
<feature type="compositionally biased region" description="Basic and acidic residues" evidence="4">
    <location>
        <begin position="961"/>
        <end position="971"/>
    </location>
</feature>
<dbReference type="PROSITE" id="PS52004">
    <property type="entry name" value="KS3_2"/>
    <property type="match status" value="1"/>
</dbReference>
<evidence type="ECO:0000256" key="2">
    <source>
        <dbReference type="ARBA" id="ARBA00022553"/>
    </source>
</evidence>
<dbReference type="Pfam" id="PF00109">
    <property type="entry name" value="ketoacyl-synt"/>
    <property type="match status" value="1"/>
</dbReference>
<dbReference type="InterPro" id="IPR020615">
    <property type="entry name" value="Thiolase_acyl_enz_int_AS"/>
</dbReference>
<dbReference type="InterPro" id="IPR018201">
    <property type="entry name" value="Ketoacyl_synth_AS"/>
</dbReference>
<evidence type="ECO:0000259" key="7">
    <source>
        <dbReference type="PROSITE" id="PS52004"/>
    </source>
</evidence>
<dbReference type="InterPro" id="IPR050091">
    <property type="entry name" value="PKS_NRPS_Biosynth_Enz"/>
</dbReference>
<dbReference type="SMART" id="SM00825">
    <property type="entry name" value="PKS_KS"/>
    <property type="match status" value="1"/>
</dbReference>
<dbReference type="Pfam" id="PF00501">
    <property type="entry name" value="AMP-binding"/>
    <property type="match status" value="1"/>
</dbReference>
<dbReference type="OMA" id="YMINDAD"/>
<sequence>MAEKRVQGLSMKGSFVVLLVKALVTSFEEVAAGAPLLGYTGYLLPDEATLDPHVFANFMQKHQCSRALTTPSLLVTLMDSLSQNFATKLSSMRTWMMCGEVLPMKVANRFRETLPRCKLINDYSTWESGDIGYALVAPAGRYEPSQVFAVGCQDLACGVSACIIDPETKKTMPRGLVGELYVGGPVLSFGYHGQIDATAAKFSEGVNGDMVALSQGKWRWYKTGDAARFVGDPPVLEIRGRIDSTVKIRGFKVGIPVVEAAIAQVPGVALCAVVPVYETPTAVDSLLCFVKAEDGLVYDDLVQKIKREAVKELPRWMMPSYFRPLPADCFMGGESKKLNRRRLAELADLKSLKEAQQGPPQLELQQPPPMLVLSLSLDMVDPEENFFDLGGHSALAARMATELSGEYNLPITVLDIYSHSTLQALCDFAESKAQLEGGGLQVLSPKNHRVNPPEHREAPRMAVAGFSGKFPGADSVQDFWENIQRAAVSATFLSKDFLRRKGVPETTLGHKDFVAAAYMINDADKFDNVFFGIGRHEASLMDPQHRVFIQESWAALENAALPPKQSLQDAVVGVFAAAGIDGYMVHHLDGKSLKDTMNPQDIFLTEIGNEKDYIATRVSYLLDFTGPSMNVNSACSSALVAVAQAAAAVSANQCDAAVAGASSITFPNLGYLYSDGLVSSKDGYVRPFDAGADGTVFGDSVAAMVLRRQEDVGESGLLYAGLRGFAVSNDGAQKAGYAAPSSNGQARAIQVAMNMLGEDPWSISYVECHCTGTRIGDGIEIHGLLSAFENVGGRKQAGSDTTVALGSVKGNIAHANCAAGATGLIKALAMMGASWTLYAYRDRAASRVSISRSGADRGTAREMHSQTWFIMSRDSVVIEPLPGHQAVQGLAWGMASGSWARASAAPHKITDIVCAVCQWNKKKSLRAGVSSFGIGGTNAHTILEEAPGVPSADPLCEDAGLPEKSRGSTLE</sequence>
<keyword evidence="9" id="KW-1185">Reference proteome</keyword>
<proteinExistence type="predicted"/>
<organism evidence="8 9">
    <name type="scientific">Symbiodinium microadriaticum</name>
    <name type="common">Dinoflagellate</name>
    <name type="synonym">Zooxanthella microadriatica</name>
    <dbReference type="NCBI Taxonomy" id="2951"/>
    <lineage>
        <taxon>Eukaryota</taxon>
        <taxon>Sar</taxon>
        <taxon>Alveolata</taxon>
        <taxon>Dinophyceae</taxon>
        <taxon>Suessiales</taxon>
        <taxon>Symbiodiniaceae</taxon>
        <taxon>Symbiodinium</taxon>
    </lineage>
</organism>
<dbReference type="InterPro" id="IPR016039">
    <property type="entry name" value="Thiolase-like"/>
</dbReference>
<reference evidence="8 9" key="1">
    <citation type="submission" date="2016-02" db="EMBL/GenBank/DDBJ databases">
        <title>Genome analysis of coral dinoflagellate symbionts highlights evolutionary adaptations to a symbiotic lifestyle.</title>
        <authorList>
            <person name="Aranda M."/>
            <person name="Li Y."/>
            <person name="Liew Y.J."/>
            <person name="Baumgarten S."/>
            <person name="Simakov O."/>
            <person name="Wilson M."/>
            <person name="Piel J."/>
            <person name="Ashoor H."/>
            <person name="Bougouffa S."/>
            <person name="Bajic V.B."/>
            <person name="Ryu T."/>
            <person name="Ravasi T."/>
            <person name="Bayer T."/>
            <person name="Micklem G."/>
            <person name="Kim H."/>
            <person name="Bhak J."/>
            <person name="Lajeunesse T.C."/>
            <person name="Voolstra C.R."/>
        </authorList>
    </citation>
    <scope>NUCLEOTIDE SEQUENCE [LARGE SCALE GENOMIC DNA]</scope>
    <source>
        <strain evidence="8 9">CCMP2467</strain>
    </source>
</reference>
<dbReference type="InterPro" id="IPR020841">
    <property type="entry name" value="PKS_Beta-ketoAc_synthase_dom"/>
</dbReference>
<dbReference type="Proteomes" id="UP000186817">
    <property type="component" value="Unassembled WGS sequence"/>
</dbReference>
<keyword evidence="3" id="KW-0808">Transferase</keyword>
<dbReference type="SUPFAM" id="SSF56801">
    <property type="entry name" value="Acetyl-CoA synthetase-like"/>
    <property type="match status" value="1"/>
</dbReference>
<dbReference type="Gene3D" id="1.10.1200.10">
    <property type="entry name" value="ACP-like"/>
    <property type="match status" value="1"/>
</dbReference>
<keyword evidence="2" id="KW-0597">Phosphoprotein</keyword>
<dbReference type="GO" id="GO:0006633">
    <property type="term" value="P:fatty acid biosynthetic process"/>
    <property type="evidence" value="ECO:0007669"/>
    <property type="project" value="InterPro"/>
</dbReference>
<feature type="domain" description="Carrier" evidence="6">
    <location>
        <begin position="359"/>
        <end position="433"/>
    </location>
</feature>
<dbReference type="Gene3D" id="3.40.47.10">
    <property type="match status" value="2"/>
</dbReference>
<dbReference type="Pfam" id="PF02801">
    <property type="entry name" value="Ketoacyl-synt_C"/>
    <property type="match status" value="1"/>
</dbReference>
<dbReference type="InterPro" id="IPR042099">
    <property type="entry name" value="ANL_N_sf"/>
</dbReference>
<dbReference type="OrthoDB" id="329835at2759"/>
<feature type="region of interest" description="Disordered" evidence="4">
    <location>
        <begin position="947"/>
        <end position="971"/>
    </location>
</feature>
<feature type="signal peptide" evidence="5">
    <location>
        <begin position="1"/>
        <end position="26"/>
    </location>
</feature>
<evidence type="ECO:0000256" key="4">
    <source>
        <dbReference type="SAM" id="MobiDB-lite"/>
    </source>
</evidence>